<dbReference type="GO" id="GO:0003960">
    <property type="term" value="F:quinone reductase (NADPH) activity"/>
    <property type="evidence" value="ECO:0007669"/>
    <property type="project" value="UniProtKB-EC"/>
</dbReference>
<keyword evidence="1" id="KW-0560">Oxidoreductase</keyword>
<gene>
    <name evidence="1" type="primary">qorA_1</name>
    <name evidence="1" type="ORF">NCTC10951_01024</name>
</gene>
<dbReference type="Proteomes" id="UP000268658">
    <property type="component" value="Chromosome"/>
</dbReference>
<dbReference type="CDD" id="cd08267">
    <property type="entry name" value="MDR1"/>
    <property type="match status" value="1"/>
</dbReference>
<evidence type="ECO:0000313" key="1">
    <source>
        <dbReference type="EMBL" id="VEI15171.1"/>
    </source>
</evidence>
<dbReference type="Pfam" id="PF08240">
    <property type="entry name" value="ADH_N"/>
    <property type="match status" value="1"/>
</dbReference>
<dbReference type="InterPro" id="IPR052585">
    <property type="entry name" value="Lipid_raft_assoc_Zn_ADH"/>
</dbReference>
<dbReference type="InterPro" id="IPR013154">
    <property type="entry name" value="ADH-like_N"/>
</dbReference>
<dbReference type="SMART" id="SM00829">
    <property type="entry name" value="PKS_ER"/>
    <property type="match status" value="1"/>
</dbReference>
<dbReference type="InterPro" id="IPR020843">
    <property type="entry name" value="ER"/>
</dbReference>
<dbReference type="EC" id="1.6.5.5" evidence="1"/>
<dbReference type="Pfam" id="PF13602">
    <property type="entry name" value="ADH_zinc_N_2"/>
    <property type="match status" value="1"/>
</dbReference>
<dbReference type="Gene3D" id="3.90.180.10">
    <property type="entry name" value="Medium-chain alcohol dehydrogenases, catalytic domain"/>
    <property type="match status" value="1"/>
</dbReference>
<dbReference type="RefSeq" id="WP_126413711.1">
    <property type="nucleotide sequence ID" value="NZ_JASPER010000013.1"/>
</dbReference>
<dbReference type="KEGG" id="avc:NCTC10951_01024"/>
<name>A0A448PJP8_ACTVI</name>
<dbReference type="InterPro" id="IPR011032">
    <property type="entry name" value="GroES-like_sf"/>
</dbReference>
<dbReference type="EMBL" id="LR134477">
    <property type="protein sequence ID" value="VEI15171.1"/>
    <property type="molecule type" value="Genomic_DNA"/>
</dbReference>
<sequence length="318" mass="33371">MVAQNAMWAVQFRSYGAPEVLEVGVAEVPSPGPKEVVVEVSAFSVNAVDLQTRRGRMRLFDGMGFPKGSGVDFAGVVRAVGSRVGDVEVGRRVWGYLGMKPPGRAAAGAQYVRVRADRVAPAPDAVPLMEAAALPLVGLTAVQALRPLKLRRGDRVLVVGGNGGVGSTVIQVARIMGGEVDAVVGVRSDAAISAGARQVFDYHDLKPSDIPGRYDAVVDAAGADASAYRRLLKPGGRMMAIAPGAFWDILRSMVSPGPVIRMVSGKPSVKDLVWLAAQVNAGDLKPLISATYTLDRIVEAHRDAESASAAGKRVVLAR</sequence>
<dbReference type="Gene3D" id="3.40.50.720">
    <property type="entry name" value="NAD(P)-binding Rossmann-like Domain"/>
    <property type="match status" value="1"/>
</dbReference>
<dbReference type="OrthoDB" id="3251063at2"/>
<dbReference type="PANTHER" id="PTHR43482">
    <property type="entry name" value="PROTEIN AST1-RELATED"/>
    <property type="match status" value="1"/>
</dbReference>
<proteinExistence type="predicted"/>
<dbReference type="InterPro" id="IPR036291">
    <property type="entry name" value="NAD(P)-bd_dom_sf"/>
</dbReference>
<accession>A0A448PJP8</accession>
<dbReference type="PANTHER" id="PTHR43482:SF1">
    <property type="entry name" value="PROTEIN AST1-RELATED"/>
    <property type="match status" value="1"/>
</dbReference>
<organism evidence="1 2">
    <name type="scientific">Actinomyces viscosus</name>
    <dbReference type="NCBI Taxonomy" id="1656"/>
    <lineage>
        <taxon>Bacteria</taxon>
        <taxon>Bacillati</taxon>
        <taxon>Actinomycetota</taxon>
        <taxon>Actinomycetes</taxon>
        <taxon>Actinomycetales</taxon>
        <taxon>Actinomycetaceae</taxon>
        <taxon>Actinomyces</taxon>
    </lineage>
</organism>
<protein>
    <submittedName>
        <fullName evidence="1">Quinone oxidoreductase 1</fullName>
        <ecNumber evidence="1">1.6.5.5</ecNumber>
    </submittedName>
</protein>
<dbReference type="SUPFAM" id="SSF50129">
    <property type="entry name" value="GroES-like"/>
    <property type="match status" value="1"/>
</dbReference>
<dbReference type="SUPFAM" id="SSF51735">
    <property type="entry name" value="NAD(P)-binding Rossmann-fold domains"/>
    <property type="match status" value="1"/>
</dbReference>
<evidence type="ECO:0000313" key="2">
    <source>
        <dbReference type="Proteomes" id="UP000268658"/>
    </source>
</evidence>
<reference evidence="1 2" key="1">
    <citation type="submission" date="2018-12" db="EMBL/GenBank/DDBJ databases">
        <authorList>
            <consortium name="Pathogen Informatics"/>
        </authorList>
    </citation>
    <scope>NUCLEOTIDE SEQUENCE [LARGE SCALE GENOMIC DNA]</scope>
    <source>
        <strain evidence="1 2">NCTC10951</strain>
    </source>
</reference>
<dbReference type="AlphaFoldDB" id="A0A448PJP8"/>